<dbReference type="PANTHER" id="PTHR44591">
    <property type="entry name" value="STRESS RESPONSE REGULATOR PROTEIN 1"/>
    <property type="match status" value="1"/>
</dbReference>
<dbReference type="Proteomes" id="UP000297693">
    <property type="component" value="Unassembled WGS sequence"/>
</dbReference>
<dbReference type="GO" id="GO:0000160">
    <property type="term" value="P:phosphorelay signal transduction system"/>
    <property type="evidence" value="ECO:0007669"/>
    <property type="project" value="InterPro"/>
</dbReference>
<evidence type="ECO:0000313" key="4">
    <source>
        <dbReference type="EMBL" id="TGL57907.1"/>
    </source>
</evidence>
<dbReference type="InterPro" id="IPR001789">
    <property type="entry name" value="Sig_transdc_resp-reg_receiver"/>
</dbReference>
<accession>A0A4R9JXH9</accession>
<gene>
    <name evidence="4" type="ORF">EHQ58_10910</name>
</gene>
<evidence type="ECO:0000259" key="3">
    <source>
        <dbReference type="PROSITE" id="PS50110"/>
    </source>
</evidence>
<dbReference type="RefSeq" id="WP_135623926.1">
    <property type="nucleotide sequence ID" value="NZ_RQGD01000034.1"/>
</dbReference>
<dbReference type="OrthoDB" id="327083at2"/>
<evidence type="ECO:0000256" key="2">
    <source>
        <dbReference type="PROSITE-ProRule" id="PRU00169"/>
    </source>
</evidence>
<dbReference type="PANTHER" id="PTHR44591:SF3">
    <property type="entry name" value="RESPONSE REGULATORY DOMAIN-CONTAINING PROTEIN"/>
    <property type="match status" value="1"/>
</dbReference>
<evidence type="ECO:0000256" key="1">
    <source>
        <dbReference type="ARBA" id="ARBA00022553"/>
    </source>
</evidence>
<dbReference type="AlphaFoldDB" id="A0A4R9JXH9"/>
<comment type="caution">
    <text evidence="4">The sequence shown here is derived from an EMBL/GenBank/DDBJ whole genome shotgun (WGS) entry which is preliminary data.</text>
</comment>
<feature type="modified residue" description="4-aspartylphosphate" evidence="2">
    <location>
        <position position="85"/>
    </location>
</feature>
<dbReference type="SMART" id="SM00448">
    <property type="entry name" value="REC"/>
    <property type="match status" value="1"/>
</dbReference>
<keyword evidence="5" id="KW-1185">Reference proteome</keyword>
<dbReference type="PROSITE" id="PS50110">
    <property type="entry name" value="RESPONSE_REGULATORY"/>
    <property type="match status" value="1"/>
</dbReference>
<sequence length="159" mass="18135">MNELESFEDLLKEAKGSKENHTKDVRLIKVIMVDDIKSISSAMKREIMNIVRNTEGIRFHITDIQDPEAALAYIKTHKPDLLISDIKMPFLTGDKLIEEVKKTFPELPIIVVTGFATKENIVSVYKSDKNCIILSKPWEAERLVAALNKLLNLNIAWED</sequence>
<dbReference type="Pfam" id="PF00072">
    <property type="entry name" value="Response_reg"/>
    <property type="match status" value="1"/>
</dbReference>
<dbReference type="EMBL" id="RQGD01000034">
    <property type="protein sequence ID" value="TGL57907.1"/>
    <property type="molecule type" value="Genomic_DNA"/>
</dbReference>
<reference evidence="4" key="1">
    <citation type="journal article" date="2019" name="PLoS Negl. Trop. Dis.">
        <title>Revisiting the worldwide diversity of Leptospira species in the environment.</title>
        <authorList>
            <person name="Vincent A.T."/>
            <person name="Schiettekatte O."/>
            <person name="Bourhy P."/>
            <person name="Veyrier F.J."/>
            <person name="Picardeau M."/>
        </authorList>
    </citation>
    <scope>NUCLEOTIDE SEQUENCE [LARGE SCALE GENOMIC DNA]</scope>
    <source>
        <strain evidence="4">201702476</strain>
    </source>
</reference>
<keyword evidence="1 2" id="KW-0597">Phosphoprotein</keyword>
<evidence type="ECO:0000313" key="5">
    <source>
        <dbReference type="Proteomes" id="UP000297693"/>
    </source>
</evidence>
<dbReference type="Gene3D" id="3.40.50.2300">
    <property type="match status" value="1"/>
</dbReference>
<dbReference type="SUPFAM" id="SSF52172">
    <property type="entry name" value="CheY-like"/>
    <property type="match status" value="1"/>
</dbReference>
<organism evidence="4 5">
    <name type="scientific">Leptospira ognonensis</name>
    <dbReference type="NCBI Taxonomy" id="2484945"/>
    <lineage>
        <taxon>Bacteria</taxon>
        <taxon>Pseudomonadati</taxon>
        <taxon>Spirochaetota</taxon>
        <taxon>Spirochaetia</taxon>
        <taxon>Leptospirales</taxon>
        <taxon>Leptospiraceae</taxon>
        <taxon>Leptospira</taxon>
    </lineage>
</organism>
<name>A0A4R9JXH9_9LEPT</name>
<protein>
    <submittedName>
        <fullName evidence="4">Response regulator</fullName>
    </submittedName>
</protein>
<feature type="domain" description="Response regulatory" evidence="3">
    <location>
        <begin position="29"/>
        <end position="151"/>
    </location>
</feature>
<dbReference type="InterPro" id="IPR011006">
    <property type="entry name" value="CheY-like_superfamily"/>
</dbReference>
<dbReference type="InterPro" id="IPR050595">
    <property type="entry name" value="Bact_response_regulator"/>
</dbReference>
<proteinExistence type="predicted"/>